<sequence length="896" mass="101692">MKIINIILISILLGAGISFSQTTVLPFLKNGKYGIADMQGKIIVEPQFEDVRFYSRNKVGAFKKNGLWGIIDIFGKILLPNQVNVKVFEKDERNLDELVNAVFDTAYQNYSGGKYINIQLYKIKDNFAKVEYYVNPYHPVSIPKSFIQTTLRSSKTAIDNSSEVFRTGLVRVIRQNDKINFVDTAGQLILKDDIYDGSALTDRFIVFRDEQNQEALYDRMKNTVTPYSYTRIVMSDNGSFIILNATINKNRYETLLDLEGIAVQNQIQSAGDFSEVFNFNKKYIIVNGFESAILLDKSGNKKFEIPGGQLIINKDDDEIYILRKNNMYGLVDAKGNLVLQPTFDFIEKQNNNYISFNKGNSTGVLDHSGHIISHLDSVHIVYNYSRFPDLFLINRKNEYKYTYGIADISGKIIVQPVYKRIELHASQPLLTVYSDSMSGIFSIEGKEIIPFSKSSKQISSWDTTIESRFKDLIITYDLKGTEVGREYDMNIYLAISHIGGMDQLLDQKGIPVSELYTSIQEKNFVFKLYSHRYYVAKKSTQDKNIYILNRLGQNIVPRDYICIEPNRNSNSDPAVNGAVVVFNEADLLSGKKSFRSGVVDLSGQWLIEPDYQTIVVINRELFAAFNVAQNKSVLYDRKGKLISNEPYILKYNTIESELKYPRVIVTKKAGIKESVLFDKVSPDMVVGVIDLKGKVITPLKYKSVYSYEHSYTIVKGEDKSGAVFSAVIDLNGKEILHTGFDDLYIFPADTTLLMTYQGSRRGIMRITGEEIVGTVWNQIDFLGKLYGDIVFALKDSTNVYAFMAGKPLIHLGTGKSNSVRELKGHYDGISYAENATGEVIQHLIVFDKDGHVYGTYSGFDVNSYPYAKEGYLYISDRKGDLPYVVDFRTGREFRIK</sequence>
<evidence type="ECO:0000313" key="1">
    <source>
        <dbReference type="EMBL" id="MBK9983583.1"/>
    </source>
</evidence>
<accession>A0A9D7SUS4</accession>
<evidence type="ECO:0000313" key="2">
    <source>
        <dbReference type="Proteomes" id="UP000808337"/>
    </source>
</evidence>
<dbReference type="EMBL" id="JADKGY010000021">
    <property type="protein sequence ID" value="MBK9983583.1"/>
    <property type="molecule type" value="Genomic_DNA"/>
</dbReference>
<dbReference type="InterPro" id="IPR032774">
    <property type="entry name" value="WG_beta_rep"/>
</dbReference>
<name>A0A9D7SUS4_9BACT</name>
<dbReference type="PANTHER" id="PTHR37841:SF1">
    <property type="entry name" value="DUF3298 DOMAIN-CONTAINING PROTEIN"/>
    <property type="match status" value="1"/>
</dbReference>
<protein>
    <submittedName>
        <fullName evidence="1">WG repeat-containing protein</fullName>
    </submittedName>
</protein>
<dbReference type="PANTHER" id="PTHR37841">
    <property type="entry name" value="GLR2918 PROTEIN"/>
    <property type="match status" value="1"/>
</dbReference>
<dbReference type="Proteomes" id="UP000808337">
    <property type="component" value="Unassembled WGS sequence"/>
</dbReference>
<proteinExistence type="predicted"/>
<gene>
    <name evidence="1" type="ORF">IPP15_14585</name>
</gene>
<organism evidence="1 2">
    <name type="scientific">Candidatus Opimibacter skivensis</name>
    <dbReference type="NCBI Taxonomy" id="2982028"/>
    <lineage>
        <taxon>Bacteria</taxon>
        <taxon>Pseudomonadati</taxon>
        <taxon>Bacteroidota</taxon>
        <taxon>Saprospiria</taxon>
        <taxon>Saprospirales</taxon>
        <taxon>Saprospiraceae</taxon>
        <taxon>Candidatus Opimibacter</taxon>
    </lineage>
</organism>
<dbReference type="AlphaFoldDB" id="A0A9D7SUS4"/>
<reference evidence="1 2" key="1">
    <citation type="submission" date="2020-10" db="EMBL/GenBank/DDBJ databases">
        <title>Connecting structure to function with the recovery of over 1000 high-quality activated sludge metagenome-assembled genomes encoding full-length rRNA genes using long-read sequencing.</title>
        <authorList>
            <person name="Singleton C.M."/>
            <person name="Petriglieri F."/>
            <person name="Kristensen J.M."/>
            <person name="Kirkegaard R.H."/>
            <person name="Michaelsen T.Y."/>
            <person name="Andersen M.H."/>
            <person name="Karst S.M."/>
            <person name="Dueholm M.S."/>
            <person name="Nielsen P.H."/>
            <person name="Albertsen M."/>
        </authorList>
    </citation>
    <scope>NUCLEOTIDE SEQUENCE [LARGE SCALE GENOMIC DNA]</scope>
    <source>
        <strain evidence="1">Ribe_18-Q3-R11-54_MAXAC.273</strain>
    </source>
</reference>
<dbReference type="Pfam" id="PF14903">
    <property type="entry name" value="WG_beta_rep"/>
    <property type="match status" value="4"/>
</dbReference>
<comment type="caution">
    <text evidence="1">The sequence shown here is derived from an EMBL/GenBank/DDBJ whole genome shotgun (WGS) entry which is preliminary data.</text>
</comment>